<comment type="caution">
    <text evidence="2">The sequence shown here is derived from an EMBL/GenBank/DDBJ whole genome shotgun (WGS) entry which is preliminary data.</text>
</comment>
<gene>
    <name evidence="2" type="ORF">IQ26_05048</name>
</gene>
<sequence length="613" mass="66263">METAQFEANFADAVVRSFRDDAIRTAVLIDDQFPTYLQMHGANLKDDFKEFRRAANLYSFFHQRGLICDIENWRNPEDADLELIDKARKSDLVVLDYQLGAGGPKTALEILRHLAVSAHFNLVVLYTNDPLTKVALAAAAAMRGVAPPDPKLVPTAEVLGEAAAILDREEFREVDSAGLVAYLTRGETPWKADIQTAMAEAGMHLRSLRPLTSHIARRWIQQVSEGYTPAEGPILELRCDLGVAGTMWIHCGSCFVAVVDKLKAGAEQDEGNYVWNRVGAALRAWRPNFYRLVLSEIQNALELEAVADHEAWLDDNLCLGLGLYLLESDDAAAGKMEAVAVAGSAQSLIDRFVDLIRRRLATHLKITETATHMLSARLSTALSAPGPGESSRHVRARQLAHVAADTACDWQEKVLPAVNAFMMSDEFRGGHITTGSVLQSDGAHYWLCVSPACDLEPRETGPVLMQVIRLSPRPSTDKYSTGEHIVIATEKGPAVLTALNALNRQPSLKVILLPNGAGVVRDGKAPPMLTGWFAYTMAPSAFGPTVVGAAPPTAAAEAVIEAPAEAGEPAPAAHSEGGTAFTVVAQLRGTFATRFLLAAGQHLSRVGVDFIDL</sequence>
<name>A0A562NBU0_9HYPH</name>
<dbReference type="RefSeq" id="WP_145720999.1">
    <property type="nucleotide sequence ID" value="NZ_BSPF01000010.1"/>
</dbReference>
<evidence type="ECO:0000313" key="3">
    <source>
        <dbReference type="Proteomes" id="UP000317122"/>
    </source>
</evidence>
<dbReference type="Proteomes" id="UP000317122">
    <property type="component" value="Unassembled WGS sequence"/>
</dbReference>
<dbReference type="EMBL" id="VLKT01000035">
    <property type="protein sequence ID" value="TWI29626.1"/>
    <property type="molecule type" value="Genomic_DNA"/>
</dbReference>
<reference evidence="2 3" key="1">
    <citation type="journal article" date="2015" name="Stand. Genomic Sci.">
        <title>Genomic Encyclopedia of Bacterial and Archaeal Type Strains, Phase III: the genomes of soil and plant-associated and newly described type strains.</title>
        <authorList>
            <person name="Whitman W.B."/>
            <person name="Woyke T."/>
            <person name="Klenk H.P."/>
            <person name="Zhou Y."/>
            <person name="Lilburn T.G."/>
            <person name="Beck B.J."/>
            <person name="De Vos P."/>
            <person name="Vandamme P."/>
            <person name="Eisen J.A."/>
            <person name="Garrity G."/>
            <person name="Hugenholtz P."/>
            <person name="Kyrpides N.C."/>
        </authorList>
    </citation>
    <scope>NUCLEOTIDE SEQUENCE [LARGE SCALE GENOMIC DNA]</scope>
    <source>
        <strain evidence="2 3">CGMCC 1.2546</strain>
    </source>
</reference>
<organism evidence="2 3">
    <name type="scientific">Mesorhizobium tianshanense</name>
    <dbReference type="NCBI Taxonomy" id="39844"/>
    <lineage>
        <taxon>Bacteria</taxon>
        <taxon>Pseudomonadati</taxon>
        <taxon>Pseudomonadota</taxon>
        <taxon>Alphaproteobacteria</taxon>
        <taxon>Hyphomicrobiales</taxon>
        <taxon>Phyllobacteriaceae</taxon>
        <taxon>Mesorhizobium</taxon>
    </lineage>
</organism>
<evidence type="ECO:0000259" key="1">
    <source>
        <dbReference type="Pfam" id="PF19192"/>
    </source>
</evidence>
<proteinExistence type="predicted"/>
<accession>A0A562NBU0</accession>
<keyword evidence="3" id="KW-1185">Reference proteome</keyword>
<feature type="domain" description="Response receiver" evidence="1">
    <location>
        <begin position="23"/>
        <end position="144"/>
    </location>
</feature>
<dbReference type="Pfam" id="PF19192">
    <property type="entry name" value="Response_reg_2"/>
    <property type="match status" value="1"/>
</dbReference>
<protein>
    <recommendedName>
        <fullName evidence="1">Response receiver domain-containing protein</fullName>
    </recommendedName>
</protein>
<evidence type="ECO:0000313" key="2">
    <source>
        <dbReference type="EMBL" id="TWI29626.1"/>
    </source>
</evidence>
<dbReference type="AlphaFoldDB" id="A0A562NBU0"/>
<dbReference type="InterPro" id="IPR043834">
    <property type="entry name" value="REC"/>
</dbReference>
<dbReference type="OrthoDB" id="7605462at2"/>